<keyword evidence="3" id="KW-1185">Reference proteome</keyword>
<keyword evidence="1" id="KW-0472">Membrane</keyword>
<organism evidence="2 3">
    <name type="scientific">Roseobacter cerasinus</name>
    <dbReference type="NCBI Taxonomy" id="2602289"/>
    <lineage>
        <taxon>Bacteria</taxon>
        <taxon>Pseudomonadati</taxon>
        <taxon>Pseudomonadota</taxon>
        <taxon>Alphaproteobacteria</taxon>
        <taxon>Rhodobacterales</taxon>
        <taxon>Roseobacteraceae</taxon>
        <taxon>Roseobacter</taxon>
    </lineage>
</organism>
<evidence type="ECO:0000313" key="3">
    <source>
        <dbReference type="Proteomes" id="UP000436522"/>
    </source>
</evidence>
<keyword evidence="1" id="KW-1133">Transmembrane helix</keyword>
<proteinExistence type="predicted"/>
<sequence length="147" mass="15352">MGLDGVSRLSKRGNMNLLLSLVACFAAVQVGALVVCIGIMTLDDGLLSVLEGIAVWAIAQPVILPVALLSSPIGALVRMVLGFVFEQPAKVAMTVRVAVGVIGAAAWGLILLIGSLAGFCGGLTWWRIEKPYLDRLNTGDPMPHSDA</sequence>
<comment type="caution">
    <text evidence="2">The sequence shown here is derived from an EMBL/GenBank/DDBJ whole genome shotgun (WGS) entry which is preliminary data.</text>
</comment>
<dbReference type="AlphaFoldDB" id="A0A640VUN3"/>
<evidence type="ECO:0000256" key="1">
    <source>
        <dbReference type="SAM" id="Phobius"/>
    </source>
</evidence>
<evidence type="ECO:0000313" key="2">
    <source>
        <dbReference type="EMBL" id="GFE51873.1"/>
    </source>
</evidence>
<protein>
    <submittedName>
        <fullName evidence="2">Uncharacterized protein</fullName>
    </submittedName>
</protein>
<gene>
    <name evidence="2" type="ORF">So717_36260</name>
</gene>
<dbReference type="EMBL" id="BLIV01000008">
    <property type="protein sequence ID" value="GFE51873.1"/>
    <property type="molecule type" value="Genomic_DNA"/>
</dbReference>
<feature type="transmembrane region" description="Helical" evidence="1">
    <location>
        <begin position="62"/>
        <end position="85"/>
    </location>
</feature>
<feature type="transmembrane region" description="Helical" evidence="1">
    <location>
        <begin position="97"/>
        <end position="126"/>
    </location>
</feature>
<feature type="transmembrane region" description="Helical" evidence="1">
    <location>
        <begin position="17"/>
        <end position="42"/>
    </location>
</feature>
<name>A0A640VUN3_9RHOB</name>
<keyword evidence="1" id="KW-0812">Transmembrane</keyword>
<dbReference type="Proteomes" id="UP000436522">
    <property type="component" value="Unassembled WGS sequence"/>
</dbReference>
<accession>A0A640VUN3</accession>
<reference evidence="2 3" key="1">
    <citation type="submission" date="2019-12" db="EMBL/GenBank/DDBJ databases">
        <title>Roseobacter cerasinus sp. nov., isolated from seawater around aquaculture.</title>
        <authorList>
            <person name="Muramatsu S."/>
            <person name="Takabe Y."/>
            <person name="Mori K."/>
            <person name="Takaichi S."/>
            <person name="Hanada S."/>
        </authorList>
    </citation>
    <scope>NUCLEOTIDE SEQUENCE [LARGE SCALE GENOMIC DNA]</scope>
    <source>
        <strain evidence="2 3">AI77</strain>
    </source>
</reference>